<accession>A0A108UCR1</accession>
<organism evidence="1 2">
    <name type="scientific">Lysobacter capsici AZ78</name>
    <dbReference type="NCBI Taxonomy" id="1444315"/>
    <lineage>
        <taxon>Bacteria</taxon>
        <taxon>Pseudomonadati</taxon>
        <taxon>Pseudomonadota</taxon>
        <taxon>Gammaproteobacteria</taxon>
        <taxon>Lysobacterales</taxon>
        <taxon>Lysobacteraceae</taxon>
        <taxon>Lysobacter</taxon>
    </lineage>
</organism>
<sequence>MAFDATIFDASILEAVFKLDHARSTPLSACPRAVQSMRSHGR</sequence>
<dbReference type="Proteomes" id="UP000023435">
    <property type="component" value="Unassembled WGS sequence"/>
</dbReference>
<proteinExistence type="predicted"/>
<reference evidence="1 2" key="1">
    <citation type="journal article" date="2014" name="Genome Announc.">
        <title>Draft Genome Sequence of Lysobacter capsici AZ78, a Bacterium Antagonistic to Plant-Pathogenic Oomycetes.</title>
        <authorList>
            <person name="Puopolo G."/>
            <person name="Sonego P."/>
            <person name="Engelen K."/>
            <person name="Pertot I."/>
        </authorList>
    </citation>
    <scope>NUCLEOTIDE SEQUENCE [LARGE SCALE GENOMIC DNA]</scope>
    <source>
        <strain evidence="1 2">AZ78</strain>
    </source>
</reference>
<evidence type="ECO:0000313" key="1">
    <source>
        <dbReference type="EMBL" id="KWS06793.1"/>
    </source>
</evidence>
<keyword evidence="2" id="KW-1185">Reference proteome</keyword>
<gene>
    <name evidence="1" type="ORF">AZ78_4351</name>
</gene>
<protein>
    <submittedName>
        <fullName evidence="1">Uncharacterized protein</fullName>
    </submittedName>
</protein>
<comment type="caution">
    <text evidence="1">The sequence shown here is derived from an EMBL/GenBank/DDBJ whole genome shotgun (WGS) entry which is preliminary data.</text>
</comment>
<dbReference type="EMBL" id="JAJA02000001">
    <property type="protein sequence ID" value="KWS06793.1"/>
    <property type="molecule type" value="Genomic_DNA"/>
</dbReference>
<dbReference type="AlphaFoldDB" id="A0A108UCR1"/>
<evidence type="ECO:0000313" key="2">
    <source>
        <dbReference type="Proteomes" id="UP000023435"/>
    </source>
</evidence>
<name>A0A108UCR1_9GAMM</name>